<accession>A0A1Y2S8V4</accession>
<dbReference type="RefSeq" id="WP_244175745.1">
    <property type="nucleotide sequence ID" value="NZ_CAWNGD010000096.1"/>
</dbReference>
<proteinExistence type="predicted"/>
<keyword evidence="2" id="KW-1185">Reference proteome</keyword>
<reference evidence="1 2" key="1">
    <citation type="submission" date="2016-10" db="EMBL/GenBank/DDBJ databases">
        <title>Systematic genetic and metabolomic analysis of Xenorhabdus and Photorhabdus spp., highlights the requirements for a dual symbiotic and pathogenic life style.</title>
        <authorList>
            <person name="Tobias N.J."/>
            <person name="Wolff H."/>
            <person name="Djahanschiri B."/>
            <person name="Pidot S.J."/>
            <person name="Stinear T.P."/>
            <person name="Ebersberger I."/>
            <person name="Bode H.B."/>
        </authorList>
    </citation>
    <scope>NUCLEOTIDE SEQUENCE [LARGE SCALE GENOMIC DNA]</scope>
    <source>
        <strain evidence="1 2">DSM 22392</strain>
    </source>
</reference>
<dbReference type="InterPro" id="IPR016541">
    <property type="entry name" value="UCP008505"/>
</dbReference>
<name>A0A1Y2S8V4_9GAMM</name>
<evidence type="ECO:0000313" key="2">
    <source>
        <dbReference type="Proteomes" id="UP000194350"/>
    </source>
</evidence>
<sequence>MLNKSFLIDSNVFINSKNFYYHFDYCKMFWDFLLNLHKKEIIYSLESVKKELLKGNDLIVDWIKNEVPNTFFLPEFSSQAWSQNYSALMKWSQSNGFAQKARDDFANQSKADAFLIADAMTTGRSIITFEIFDSNNPKRRILIPNATKAHNVSTMTLFEFLPSYACDNFSCK</sequence>
<dbReference type="Pfam" id="PF14367">
    <property type="entry name" value="DUF4411"/>
    <property type="match status" value="1"/>
</dbReference>
<gene>
    <name evidence="1" type="ORF">Xvie_03977</name>
</gene>
<evidence type="ECO:0000313" key="1">
    <source>
        <dbReference type="EMBL" id="OTA14123.1"/>
    </source>
</evidence>
<dbReference type="AlphaFoldDB" id="A0A1Y2S8V4"/>
<organism evidence="1 2">
    <name type="scientific">Xenorhabdus vietnamensis</name>
    <dbReference type="NCBI Taxonomy" id="351656"/>
    <lineage>
        <taxon>Bacteria</taxon>
        <taxon>Pseudomonadati</taxon>
        <taxon>Pseudomonadota</taxon>
        <taxon>Gammaproteobacteria</taxon>
        <taxon>Enterobacterales</taxon>
        <taxon>Morganellaceae</taxon>
        <taxon>Xenorhabdus</taxon>
    </lineage>
</organism>
<dbReference type="Proteomes" id="UP000194350">
    <property type="component" value="Unassembled WGS sequence"/>
</dbReference>
<evidence type="ECO:0008006" key="3">
    <source>
        <dbReference type="Google" id="ProtNLM"/>
    </source>
</evidence>
<protein>
    <recommendedName>
        <fullName evidence="3">Twitching motility protein PilT</fullName>
    </recommendedName>
</protein>
<comment type="caution">
    <text evidence="1">The sequence shown here is derived from an EMBL/GenBank/DDBJ whole genome shotgun (WGS) entry which is preliminary data.</text>
</comment>
<dbReference type="STRING" id="351656.Xvie_03977"/>
<dbReference type="EMBL" id="MUBJ01000050">
    <property type="protein sequence ID" value="OTA14123.1"/>
    <property type="molecule type" value="Genomic_DNA"/>
</dbReference>